<proteinExistence type="predicted"/>
<sequence length="292" mass="31845">MASLQCHKTTEKGLNQGYYGGSSMGQNANWRCMVTKKENKYQGTQNGYPMAYSESERYGQIHYSTQGMDKSQAVYGMAKTWNENGQSYGSHKSQNGNAMSKTKVHCRENGFGGHSSNGIAQMQTYGSSNHTSPGYREGRGYGYGGPTLRNQKNSGGIGHGFSNHTNYEITEAYEYNETNSCGKYTNNGLAHSQADLRGKHSGHGNGFIKTQACSPGKNMSYEITETKTCEYSEAHHSNESHYCGGAHGTRADKGNRSVKGLLRKIKDGISGNSSCSDTESDDDDTDCGRRKG</sequence>
<dbReference type="AlphaFoldDB" id="A0A6P5YA54"/>
<evidence type="ECO:0000256" key="1">
    <source>
        <dbReference type="SAM" id="MobiDB-lite"/>
    </source>
</evidence>
<feature type="region of interest" description="Disordered" evidence="1">
    <location>
        <begin position="113"/>
        <end position="139"/>
    </location>
</feature>
<organism evidence="2 3">
    <name type="scientific">Durio zibethinus</name>
    <name type="common">Durian</name>
    <dbReference type="NCBI Taxonomy" id="66656"/>
    <lineage>
        <taxon>Eukaryota</taxon>
        <taxon>Viridiplantae</taxon>
        <taxon>Streptophyta</taxon>
        <taxon>Embryophyta</taxon>
        <taxon>Tracheophyta</taxon>
        <taxon>Spermatophyta</taxon>
        <taxon>Magnoliopsida</taxon>
        <taxon>eudicotyledons</taxon>
        <taxon>Gunneridae</taxon>
        <taxon>Pentapetalae</taxon>
        <taxon>rosids</taxon>
        <taxon>malvids</taxon>
        <taxon>Malvales</taxon>
        <taxon>Malvaceae</taxon>
        <taxon>Helicteroideae</taxon>
        <taxon>Durio</taxon>
    </lineage>
</organism>
<protein>
    <submittedName>
        <fullName evidence="3">Uncharacterized protein LOC111290100</fullName>
    </submittedName>
</protein>
<dbReference type="KEGG" id="dzi:111290100"/>
<evidence type="ECO:0000313" key="2">
    <source>
        <dbReference type="Proteomes" id="UP000515121"/>
    </source>
</evidence>
<name>A0A6P5YA54_DURZI</name>
<accession>A0A6P5YA54</accession>
<reference evidence="3" key="1">
    <citation type="submission" date="2025-08" db="UniProtKB">
        <authorList>
            <consortium name="RefSeq"/>
        </authorList>
    </citation>
    <scope>IDENTIFICATION</scope>
    <source>
        <tissue evidence="3">Fruit stalk</tissue>
    </source>
</reference>
<dbReference type="Proteomes" id="UP000515121">
    <property type="component" value="Unplaced"/>
</dbReference>
<feature type="region of interest" description="Disordered" evidence="1">
    <location>
        <begin position="264"/>
        <end position="292"/>
    </location>
</feature>
<dbReference type="OrthoDB" id="976607at2759"/>
<gene>
    <name evidence="3" type="primary">LOC111290100</name>
</gene>
<keyword evidence="2" id="KW-1185">Reference proteome</keyword>
<feature type="compositionally biased region" description="Polar residues" evidence="1">
    <location>
        <begin position="116"/>
        <end position="132"/>
    </location>
</feature>
<dbReference type="RefSeq" id="XP_022737225.1">
    <property type="nucleotide sequence ID" value="XM_022881490.1"/>
</dbReference>
<dbReference type="GeneID" id="111290100"/>
<evidence type="ECO:0000313" key="3">
    <source>
        <dbReference type="RefSeq" id="XP_022737225.1"/>
    </source>
</evidence>